<dbReference type="InterPro" id="IPR007527">
    <property type="entry name" value="Znf_SWIM"/>
</dbReference>
<dbReference type="PANTHER" id="PTHR31669">
    <property type="entry name" value="PROTEIN FAR1-RELATED SEQUENCE 10-RELATED"/>
    <property type="match status" value="1"/>
</dbReference>
<keyword evidence="3 5" id="KW-0863">Zinc-finger</keyword>
<feature type="domain" description="SWIM-type" evidence="7">
    <location>
        <begin position="84"/>
        <end position="120"/>
    </location>
</feature>
<dbReference type="InterPro" id="IPR006564">
    <property type="entry name" value="Znf_PMZ"/>
</dbReference>
<dbReference type="GO" id="GO:0006355">
    <property type="term" value="P:regulation of DNA-templated transcription"/>
    <property type="evidence" value="ECO:0007669"/>
    <property type="project" value="UniProtKB-UniRule"/>
</dbReference>
<dbReference type="InterPro" id="IPR031052">
    <property type="entry name" value="FHY3/FAR1"/>
</dbReference>
<keyword evidence="2 6" id="KW-0479">Metal-binding</keyword>
<evidence type="ECO:0000256" key="2">
    <source>
        <dbReference type="ARBA" id="ARBA00022723"/>
    </source>
</evidence>
<dbReference type="Proteomes" id="UP000092600">
    <property type="component" value="Unassembled WGS sequence"/>
</dbReference>
<evidence type="ECO:0000256" key="4">
    <source>
        <dbReference type="ARBA" id="ARBA00022833"/>
    </source>
</evidence>
<evidence type="ECO:0000313" key="9">
    <source>
        <dbReference type="Proteomes" id="UP000092600"/>
    </source>
</evidence>
<dbReference type="EMBL" id="LSRQ01004832">
    <property type="protein sequence ID" value="OAY68638.1"/>
    <property type="molecule type" value="Genomic_DNA"/>
</dbReference>
<evidence type="ECO:0000259" key="7">
    <source>
        <dbReference type="PROSITE" id="PS50966"/>
    </source>
</evidence>
<evidence type="ECO:0000256" key="3">
    <source>
        <dbReference type="ARBA" id="ARBA00022771"/>
    </source>
</evidence>
<comment type="similarity">
    <text evidence="1 6">Belongs to the FHY3/FAR1 family.</text>
</comment>
<sequence>MTHNQYEREDLEDFMTKDGEPSLWSDDPIEKDARRIYTRNIFSEFKTQLRATTGYKLIELEKDSLYKISPVSHSSSSRQWMCTYIVTVVRSKNIVSCTCKLFEFYGLLCAHALKVMHYIEIYNIPPHYILNRWTKNAKKRIPSNSAEMSGSKSLKAYETACQIIREEIDTLTSINQMFESEEATIKEPSSGLHRIVISQSSQNCKYACNDCYERHMRQPVKKSKSTKSETNALLVSTADLKPMPLLLSSAYNPSRAHGLSPFNHFSRKEHSLRWIRPPVFVKCDEYRAINTICSMINRRQPADNPAAQGPSTA</sequence>
<evidence type="ECO:0000256" key="5">
    <source>
        <dbReference type="PROSITE-ProRule" id="PRU00325"/>
    </source>
</evidence>
<evidence type="ECO:0000256" key="1">
    <source>
        <dbReference type="ARBA" id="ARBA00005889"/>
    </source>
</evidence>
<evidence type="ECO:0000256" key="6">
    <source>
        <dbReference type="RuleBase" id="RU367018"/>
    </source>
</evidence>
<gene>
    <name evidence="8" type="ORF">ACMD2_12888</name>
</gene>
<comment type="caution">
    <text evidence="8">The sequence shown here is derived from an EMBL/GenBank/DDBJ whole genome shotgun (WGS) entry which is preliminary data.</text>
</comment>
<dbReference type="STRING" id="4615.A0A199UV22"/>
<dbReference type="SMART" id="SM00575">
    <property type="entry name" value="ZnF_PMZ"/>
    <property type="match status" value="1"/>
</dbReference>
<keyword evidence="6" id="KW-0539">Nucleus</keyword>
<protein>
    <recommendedName>
        <fullName evidence="6">Protein FAR1-RELATED SEQUENCE</fullName>
    </recommendedName>
</protein>
<dbReference type="GO" id="GO:0008270">
    <property type="term" value="F:zinc ion binding"/>
    <property type="evidence" value="ECO:0007669"/>
    <property type="project" value="UniProtKB-UniRule"/>
</dbReference>
<dbReference type="Pfam" id="PF04434">
    <property type="entry name" value="SWIM"/>
    <property type="match status" value="1"/>
</dbReference>
<comment type="subcellular location">
    <subcellularLocation>
        <location evidence="6">Nucleus</location>
    </subcellularLocation>
</comment>
<dbReference type="PROSITE" id="PS50966">
    <property type="entry name" value="ZF_SWIM"/>
    <property type="match status" value="1"/>
</dbReference>
<evidence type="ECO:0000313" key="8">
    <source>
        <dbReference type="EMBL" id="OAY68638.1"/>
    </source>
</evidence>
<reference evidence="8 9" key="1">
    <citation type="journal article" date="2016" name="DNA Res.">
        <title>The draft genome of MD-2 pineapple using hybrid error correction of long reads.</title>
        <authorList>
            <person name="Redwan R.M."/>
            <person name="Saidin A."/>
            <person name="Kumar S.V."/>
        </authorList>
    </citation>
    <scope>NUCLEOTIDE SEQUENCE [LARGE SCALE GENOMIC DNA]</scope>
    <source>
        <strain evidence="9">cv. MD2</strain>
        <tissue evidence="8">Leaf</tissue>
    </source>
</reference>
<dbReference type="AlphaFoldDB" id="A0A199UV22"/>
<comment type="function">
    <text evidence="6">Putative transcription activator involved in regulating light control of development.</text>
</comment>
<accession>A0A199UV22</accession>
<organism evidence="8 9">
    <name type="scientific">Ananas comosus</name>
    <name type="common">Pineapple</name>
    <name type="synonym">Ananas ananas</name>
    <dbReference type="NCBI Taxonomy" id="4615"/>
    <lineage>
        <taxon>Eukaryota</taxon>
        <taxon>Viridiplantae</taxon>
        <taxon>Streptophyta</taxon>
        <taxon>Embryophyta</taxon>
        <taxon>Tracheophyta</taxon>
        <taxon>Spermatophyta</taxon>
        <taxon>Magnoliopsida</taxon>
        <taxon>Liliopsida</taxon>
        <taxon>Poales</taxon>
        <taxon>Bromeliaceae</taxon>
        <taxon>Bromelioideae</taxon>
        <taxon>Ananas</taxon>
    </lineage>
</organism>
<dbReference type="GO" id="GO:0005634">
    <property type="term" value="C:nucleus"/>
    <property type="evidence" value="ECO:0007669"/>
    <property type="project" value="UniProtKB-SubCell"/>
</dbReference>
<keyword evidence="4 6" id="KW-0862">Zinc</keyword>
<dbReference type="PANTHER" id="PTHR31669:SF251">
    <property type="entry name" value="PROTEIN FAR1-RELATED SEQUENCE"/>
    <property type="match status" value="1"/>
</dbReference>
<proteinExistence type="inferred from homology"/>
<name>A0A199UV22_ANACO</name>